<feature type="region of interest" description="Disordered" evidence="1">
    <location>
        <begin position="1"/>
        <end position="39"/>
    </location>
</feature>
<keyword evidence="4" id="KW-1185">Reference proteome</keyword>
<dbReference type="EMBL" id="BPRB01000267">
    <property type="protein sequence ID" value="GJE62023.1"/>
    <property type="molecule type" value="Genomic_DNA"/>
</dbReference>
<feature type="compositionally biased region" description="Low complexity" evidence="1">
    <location>
        <begin position="19"/>
        <end position="38"/>
    </location>
</feature>
<organism evidence="3 4">
    <name type="scientific">Methylobacterium trifolii</name>
    <dbReference type="NCBI Taxonomy" id="1003092"/>
    <lineage>
        <taxon>Bacteria</taxon>
        <taxon>Pseudomonadati</taxon>
        <taxon>Pseudomonadota</taxon>
        <taxon>Alphaproteobacteria</taxon>
        <taxon>Hyphomicrobiales</taxon>
        <taxon>Methylobacteriaceae</taxon>
        <taxon>Methylobacterium</taxon>
    </lineage>
</organism>
<comment type="caution">
    <text evidence="3">The sequence shown here is derived from an EMBL/GenBank/DDBJ whole genome shotgun (WGS) entry which is preliminary data.</text>
</comment>
<dbReference type="InterPro" id="IPR046765">
    <property type="entry name" value="Antitox_RHH"/>
</dbReference>
<protein>
    <recommendedName>
        <fullName evidence="2">Antitoxin-like ribbon-helix-helix domain-containing protein</fullName>
    </recommendedName>
</protein>
<evidence type="ECO:0000259" key="2">
    <source>
        <dbReference type="Pfam" id="PF20605"/>
    </source>
</evidence>
<dbReference type="Pfam" id="PF20605">
    <property type="entry name" value="Antitox_RHH"/>
    <property type="match status" value="1"/>
</dbReference>
<evidence type="ECO:0000313" key="3">
    <source>
        <dbReference type="EMBL" id="GJE62023.1"/>
    </source>
</evidence>
<evidence type="ECO:0000313" key="4">
    <source>
        <dbReference type="Proteomes" id="UP001055057"/>
    </source>
</evidence>
<sequence>MSNRFAAGLSSIKEKSGKAPAAPEAPAAAPASSQSAPSRKGKVVISAYFDAAVRQQFAILAIKQEKSQAAMMAEALNLLFERHGEPPIAKA</sequence>
<proteinExistence type="predicted"/>
<feature type="domain" description="Antitoxin-like ribbon-helix-helix" evidence="2">
    <location>
        <begin position="39"/>
        <end position="88"/>
    </location>
</feature>
<gene>
    <name evidence="3" type="ORF">MPOCJGCO_4151</name>
</gene>
<name>A0ABQ4U3H8_9HYPH</name>
<accession>A0ABQ4U3H8</accession>
<dbReference type="RefSeq" id="WP_238184574.1">
    <property type="nucleotide sequence ID" value="NZ_BPRB01000267.1"/>
</dbReference>
<reference evidence="3" key="2">
    <citation type="submission" date="2021-08" db="EMBL/GenBank/DDBJ databases">
        <authorList>
            <person name="Tani A."/>
            <person name="Ola A."/>
            <person name="Ogura Y."/>
            <person name="Katsura K."/>
            <person name="Hayashi T."/>
        </authorList>
    </citation>
    <scope>NUCLEOTIDE SEQUENCE</scope>
    <source>
        <strain evidence="3">DSM 23632</strain>
    </source>
</reference>
<dbReference type="Proteomes" id="UP001055057">
    <property type="component" value="Unassembled WGS sequence"/>
</dbReference>
<evidence type="ECO:0000256" key="1">
    <source>
        <dbReference type="SAM" id="MobiDB-lite"/>
    </source>
</evidence>
<reference evidence="3" key="1">
    <citation type="journal article" date="2021" name="Front. Microbiol.">
        <title>Comprehensive Comparative Genomics and Phenotyping of Methylobacterium Species.</title>
        <authorList>
            <person name="Alessa O."/>
            <person name="Ogura Y."/>
            <person name="Fujitani Y."/>
            <person name="Takami H."/>
            <person name="Hayashi T."/>
            <person name="Sahin N."/>
            <person name="Tani A."/>
        </authorList>
    </citation>
    <scope>NUCLEOTIDE SEQUENCE</scope>
    <source>
        <strain evidence="3">DSM 23632</strain>
    </source>
</reference>